<feature type="region of interest" description="Disordered" evidence="1">
    <location>
        <begin position="51"/>
        <end position="74"/>
    </location>
</feature>
<protein>
    <recommendedName>
        <fullName evidence="4">Receptor ligand binding region domain-containing protein</fullName>
    </recommendedName>
</protein>
<keyword evidence="3" id="KW-1185">Reference proteome</keyword>
<feature type="non-terminal residue" evidence="2">
    <location>
        <position position="1"/>
    </location>
</feature>
<feature type="non-terminal residue" evidence="2">
    <location>
        <position position="211"/>
    </location>
</feature>
<gene>
    <name evidence="2" type="ORF">BaRGS_00026476</name>
</gene>
<organism evidence="2 3">
    <name type="scientific">Batillaria attramentaria</name>
    <dbReference type="NCBI Taxonomy" id="370345"/>
    <lineage>
        <taxon>Eukaryota</taxon>
        <taxon>Metazoa</taxon>
        <taxon>Spiralia</taxon>
        <taxon>Lophotrochozoa</taxon>
        <taxon>Mollusca</taxon>
        <taxon>Gastropoda</taxon>
        <taxon>Caenogastropoda</taxon>
        <taxon>Sorbeoconcha</taxon>
        <taxon>Cerithioidea</taxon>
        <taxon>Batillariidae</taxon>
        <taxon>Batillaria</taxon>
    </lineage>
</organism>
<evidence type="ECO:0000256" key="1">
    <source>
        <dbReference type="SAM" id="MobiDB-lite"/>
    </source>
</evidence>
<dbReference type="AlphaFoldDB" id="A0ABD0K5U1"/>
<proteinExistence type="predicted"/>
<evidence type="ECO:0008006" key="4">
    <source>
        <dbReference type="Google" id="ProtNLM"/>
    </source>
</evidence>
<dbReference type="EMBL" id="JACVVK020000248">
    <property type="protein sequence ID" value="KAK7482233.1"/>
    <property type="molecule type" value="Genomic_DNA"/>
</dbReference>
<feature type="region of interest" description="Disordered" evidence="1">
    <location>
        <begin position="1"/>
        <end position="34"/>
    </location>
</feature>
<reference evidence="2 3" key="1">
    <citation type="journal article" date="2023" name="Sci. Data">
        <title>Genome assembly of the Korean intertidal mud-creeper Batillaria attramentaria.</title>
        <authorList>
            <person name="Patra A.K."/>
            <person name="Ho P.T."/>
            <person name="Jun S."/>
            <person name="Lee S.J."/>
            <person name="Kim Y."/>
            <person name="Won Y.J."/>
        </authorList>
    </citation>
    <scope>NUCLEOTIDE SEQUENCE [LARGE SCALE GENOMIC DNA]</scope>
    <source>
        <strain evidence="2">Wonlab-2016</strain>
    </source>
</reference>
<sequence>KGSERRSASKPPAATAGDPLGDRPQEASGGVTVPGGCLLTGTDASYEEAPCSAAGRGLGEGRGSAPDSSTDGATSCSMGRLTLQHLCLATGVALVILGVTTTMRTAAVVNITAIFEEEDFEDFEAVFYRTLADFNNNSKDIHWFGHAVIARRDLKATISAVCSLMEGRRSSLHVLIVFGNVSTIQTVNLLSQTLGIPMMGYMMDKGDGYIQ</sequence>
<accession>A0ABD0K5U1</accession>
<name>A0ABD0K5U1_9CAEN</name>
<dbReference type="Gene3D" id="3.40.50.2300">
    <property type="match status" value="1"/>
</dbReference>
<evidence type="ECO:0000313" key="3">
    <source>
        <dbReference type="Proteomes" id="UP001519460"/>
    </source>
</evidence>
<comment type="caution">
    <text evidence="2">The sequence shown here is derived from an EMBL/GenBank/DDBJ whole genome shotgun (WGS) entry which is preliminary data.</text>
</comment>
<dbReference type="Proteomes" id="UP001519460">
    <property type="component" value="Unassembled WGS sequence"/>
</dbReference>
<evidence type="ECO:0000313" key="2">
    <source>
        <dbReference type="EMBL" id="KAK7482233.1"/>
    </source>
</evidence>